<dbReference type="FunFam" id="3.40.50.300:FF:000299">
    <property type="entry name" value="ABC transporter ATP-binding protein/permease"/>
    <property type="match status" value="1"/>
</dbReference>
<dbReference type="InterPro" id="IPR036640">
    <property type="entry name" value="ABC1_TM_sf"/>
</dbReference>
<feature type="transmembrane region" description="Helical" evidence="10">
    <location>
        <begin position="233"/>
        <end position="253"/>
    </location>
</feature>
<keyword evidence="7" id="KW-0067">ATP-binding</keyword>
<comment type="subcellular location">
    <subcellularLocation>
        <location evidence="1">Cell membrane</location>
        <topology evidence="1">Multi-pass membrane protein</topology>
    </subcellularLocation>
</comment>
<evidence type="ECO:0000256" key="5">
    <source>
        <dbReference type="ARBA" id="ARBA00022741"/>
    </source>
</evidence>
<name>K9UGI6_CHAP6</name>
<dbReference type="RefSeq" id="WP_015159453.1">
    <property type="nucleotide sequence ID" value="NC_019697.1"/>
</dbReference>
<dbReference type="SMART" id="SM00382">
    <property type="entry name" value="AAA"/>
    <property type="match status" value="1"/>
</dbReference>
<keyword evidence="6" id="KW-0788">Thiol protease</keyword>
<dbReference type="Gene3D" id="3.90.70.10">
    <property type="entry name" value="Cysteine proteinases"/>
    <property type="match status" value="1"/>
</dbReference>
<dbReference type="eggNOG" id="COG2274">
    <property type="taxonomic scope" value="Bacteria"/>
</dbReference>
<dbReference type="KEGG" id="cmp:Cha6605_2216"/>
<dbReference type="InterPro" id="IPR005074">
    <property type="entry name" value="Peptidase_C39"/>
</dbReference>
<dbReference type="PANTHER" id="PTHR24221:SF606">
    <property type="entry name" value="COLICIN V SECRETION-PROCESSING ATP-BINDING PROTEIN"/>
    <property type="match status" value="1"/>
</dbReference>
<dbReference type="EMBL" id="CP003600">
    <property type="protein sequence ID" value="AFY93299.1"/>
    <property type="molecule type" value="Genomic_DNA"/>
</dbReference>
<keyword evidence="3" id="KW-1003">Cell membrane</keyword>
<evidence type="ECO:0000259" key="13">
    <source>
        <dbReference type="PROSITE" id="PS50990"/>
    </source>
</evidence>
<dbReference type="GO" id="GO:0034040">
    <property type="term" value="F:ATPase-coupled lipid transmembrane transporter activity"/>
    <property type="evidence" value="ECO:0007669"/>
    <property type="project" value="TreeGrafter"/>
</dbReference>
<dbReference type="Pfam" id="PF00005">
    <property type="entry name" value="ABC_tran"/>
    <property type="match status" value="1"/>
</dbReference>
<dbReference type="PROSITE" id="PS00211">
    <property type="entry name" value="ABC_TRANSPORTER_1"/>
    <property type="match status" value="1"/>
</dbReference>
<dbReference type="Gene3D" id="3.40.50.300">
    <property type="entry name" value="P-loop containing nucleotide triphosphate hydrolases"/>
    <property type="match status" value="1"/>
</dbReference>
<evidence type="ECO:0000256" key="8">
    <source>
        <dbReference type="ARBA" id="ARBA00022989"/>
    </source>
</evidence>
<evidence type="ECO:0000259" key="12">
    <source>
        <dbReference type="PROSITE" id="PS50929"/>
    </source>
</evidence>
<keyword evidence="5" id="KW-0547">Nucleotide-binding</keyword>
<dbReference type="SUPFAM" id="SSF52540">
    <property type="entry name" value="P-loop containing nucleoside triphosphate hydrolases"/>
    <property type="match status" value="1"/>
</dbReference>
<dbReference type="GO" id="GO:0016887">
    <property type="term" value="F:ATP hydrolysis activity"/>
    <property type="evidence" value="ECO:0007669"/>
    <property type="project" value="InterPro"/>
</dbReference>
<dbReference type="InterPro" id="IPR003439">
    <property type="entry name" value="ABC_transporter-like_ATP-bd"/>
</dbReference>
<gene>
    <name evidence="14" type="ORF">Cha6605_2216</name>
</gene>
<dbReference type="GO" id="GO:0008234">
    <property type="term" value="F:cysteine-type peptidase activity"/>
    <property type="evidence" value="ECO:0007669"/>
    <property type="project" value="UniProtKB-KW"/>
</dbReference>
<protein>
    <submittedName>
        <fullName evidence="14">ABC-type bacteriocin/lantibiotic exporter with N-terminal double-glycine peptidase domain</fullName>
    </submittedName>
</protein>
<evidence type="ECO:0000313" key="14">
    <source>
        <dbReference type="EMBL" id="AFY93299.1"/>
    </source>
</evidence>
<organism evidence="14 15">
    <name type="scientific">Chamaesiphon minutus (strain ATCC 27169 / PCC 6605)</name>
    <dbReference type="NCBI Taxonomy" id="1173020"/>
    <lineage>
        <taxon>Bacteria</taxon>
        <taxon>Bacillati</taxon>
        <taxon>Cyanobacteriota</taxon>
        <taxon>Cyanophyceae</taxon>
        <taxon>Gomontiellales</taxon>
        <taxon>Chamaesiphonaceae</taxon>
        <taxon>Chamaesiphon</taxon>
    </lineage>
</organism>
<dbReference type="PROSITE" id="PS50893">
    <property type="entry name" value="ABC_TRANSPORTER_2"/>
    <property type="match status" value="1"/>
</dbReference>
<keyword evidence="9 10" id="KW-0472">Membrane</keyword>
<dbReference type="AlphaFoldDB" id="K9UGI6"/>
<evidence type="ECO:0000256" key="4">
    <source>
        <dbReference type="ARBA" id="ARBA00022692"/>
    </source>
</evidence>
<proteinExistence type="predicted"/>
<feature type="domain" description="Peptidase C39" evidence="13">
    <location>
        <begin position="44"/>
        <end position="164"/>
    </location>
</feature>
<dbReference type="GO" id="GO:0006508">
    <property type="term" value="P:proteolysis"/>
    <property type="evidence" value="ECO:0007669"/>
    <property type="project" value="InterPro"/>
</dbReference>
<dbReference type="PANTHER" id="PTHR24221">
    <property type="entry name" value="ATP-BINDING CASSETTE SUB-FAMILY B"/>
    <property type="match status" value="1"/>
</dbReference>
<reference evidence="14 15" key="1">
    <citation type="submission" date="2012-05" db="EMBL/GenBank/DDBJ databases">
        <title>Finished chromosome of genome of Chamaesiphon sp. PCC 6605.</title>
        <authorList>
            <consortium name="US DOE Joint Genome Institute"/>
            <person name="Gugger M."/>
            <person name="Coursin T."/>
            <person name="Rippka R."/>
            <person name="Tandeau De Marsac N."/>
            <person name="Huntemann M."/>
            <person name="Wei C.-L."/>
            <person name="Han J."/>
            <person name="Detter J.C."/>
            <person name="Han C."/>
            <person name="Tapia R."/>
            <person name="Chen A."/>
            <person name="Kyrpides N."/>
            <person name="Mavromatis K."/>
            <person name="Markowitz V."/>
            <person name="Szeto E."/>
            <person name="Ivanova N."/>
            <person name="Pagani I."/>
            <person name="Pati A."/>
            <person name="Goodwin L."/>
            <person name="Nordberg H.P."/>
            <person name="Cantor M.N."/>
            <person name="Hua S.X."/>
            <person name="Woyke T."/>
            <person name="Kerfeld C.A."/>
        </authorList>
    </citation>
    <scope>NUCLEOTIDE SEQUENCE [LARGE SCALE GENOMIC DNA]</scope>
    <source>
        <strain evidence="15">ATCC 27169 / PCC 6605</strain>
    </source>
</reference>
<feature type="transmembrane region" description="Helical" evidence="10">
    <location>
        <begin position="449"/>
        <end position="470"/>
    </location>
</feature>
<feature type="transmembrane region" description="Helical" evidence="10">
    <location>
        <begin position="333"/>
        <end position="352"/>
    </location>
</feature>
<dbReference type="InterPro" id="IPR027417">
    <property type="entry name" value="P-loop_NTPase"/>
</dbReference>
<keyword evidence="8 10" id="KW-1133">Transmembrane helix</keyword>
<evidence type="ECO:0000256" key="6">
    <source>
        <dbReference type="ARBA" id="ARBA00022807"/>
    </source>
</evidence>
<evidence type="ECO:0000256" key="2">
    <source>
        <dbReference type="ARBA" id="ARBA00022448"/>
    </source>
</evidence>
<dbReference type="Gene3D" id="1.20.1560.10">
    <property type="entry name" value="ABC transporter type 1, transmembrane domain"/>
    <property type="match status" value="1"/>
</dbReference>
<dbReference type="STRING" id="1173020.Cha6605_2216"/>
<feature type="transmembrane region" description="Helical" evidence="10">
    <location>
        <begin position="414"/>
        <end position="437"/>
    </location>
</feature>
<dbReference type="Pfam" id="PF00664">
    <property type="entry name" value="ABC_membrane"/>
    <property type="match status" value="1"/>
</dbReference>
<evidence type="ECO:0000256" key="9">
    <source>
        <dbReference type="ARBA" id="ARBA00023136"/>
    </source>
</evidence>
<accession>K9UGI6</accession>
<keyword evidence="6" id="KW-0378">Hydrolase</keyword>
<evidence type="ECO:0000256" key="7">
    <source>
        <dbReference type="ARBA" id="ARBA00022840"/>
    </source>
</evidence>
<dbReference type="InterPro" id="IPR017871">
    <property type="entry name" value="ABC_transporter-like_CS"/>
</dbReference>
<dbReference type="GO" id="GO:0005886">
    <property type="term" value="C:plasma membrane"/>
    <property type="evidence" value="ECO:0007669"/>
    <property type="project" value="UniProtKB-SubCell"/>
</dbReference>
<dbReference type="OrthoDB" id="516912at2"/>
<dbReference type="HOGENOM" id="CLU_000604_84_3_3"/>
<evidence type="ECO:0000313" key="15">
    <source>
        <dbReference type="Proteomes" id="UP000010366"/>
    </source>
</evidence>
<evidence type="ECO:0000256" key="3">
    <source>
        <dbReference type="ARBA" id="ARBA00022475"/>
    </source>
</evidence>
<dbReference type="PROSITE" id="PS50929">
    <property type="entry name" value="ABC_TM1F"/>
    <property type="match status" value="1"/>
</dbReference>
<dbReference type="GO" id="GO:0140359">
    <property type="term" value="F:ABC-type transporter activity"/>
    <property type="evidence" value="ECO:0007669"/>
    <property type="project" value="InterPro"/>
</dbReference>
<dbReference type="InterPro" id="IPR011527">
    <property type="entry name" value="ABC1_TM_dom"/>
</dbReference>
<sequence length="748" mass="83461">MNIFKTARKIHDRESSPQRYDLLKDSHARILRLFRRHRVPVRLQLSALECGAACLAMILSYFGRPTQVAECRNLMGIGRDGATAETIAITARTLGLRVKAYAIEDLAEFRYVPLPAIAHWNFEHFVVIERWSPQQIEIIDPGSGRRRLTPIQFEAAFTGVVLTFEPGVNFDRQSTREQFSWHTYLSSYFFQTPGILLQILGASFLLQILGLALPILTQVLVDRILPAQNLDMMPMLGIGIVILVLAQVVTHYLRATLLIFLQARLDSQLMLSFFEHLLTLPFRFFEQRTTGDLLMRLSSNTTIRETFTSQTLSILLDGAFVLGYLVLLLNQATWFGLTVLGIGILQVAILFVTTDRMHDLMQQDLWAQAESQSYLVEALKGIETIKASGAEDRTLDRWSNLFFKQLNVSLKRNYLMAILDTTMLSVRIFSPLLLLWLGTLFVLNDTMTLGSMLAFNAIAIAVLTPLSSLVSNSQRLQLVGAHLERLTDVLAADPEQDVCLVHAAPKLTGCIELQQLNFRYDPNAPWVLRDISLKIAPGQKIALVGRSGSGKSTLAKLLLGLYLPTEGEIRYDNLPLQTLNWRTLRSQFGVVLQDAAIFSGSIRQNITLNHPQLSLEQVIQAAKLANIHDDIIRLPMGYETRIAEGGSGLSGGQLQRLAIARSIVNQPAILVLDEATSHLDVQTEHQVQQNLNNLSCTRIAIAHRLSTVQNADCILVLDAGRIVERGTHATLLAQQGIYAALVHSQLKA</sequence>
<feature type="domain" description="ABC transporter" evidence="11">
    <location>
        <begin position="511"/>
        <end position="744"/>
    </location>
</feature>
<dbReference type="Proteomes" id="UP000010366">
    <property type="component" value="Chromosome"/>
</dbReference>
<feature type="transmembrane region" description="Helical" evidence="10">
    <location>
        <begin position="195"/>
        <end position="221"/>
    </location>
</feature>
<feature type="domain" description="ABC transmembrane type-1" evidence="12">
    <location>
        <begin position="199"/>
        <end position="478"/>
    </location>
</feature>
<dbReference type="MEROPS" id="C39.005"/>
<keyword evidence="4 10" id="KW-0812">Transmembrane</keyword>
<evidence type="ECO:0000256" key="10">
    <source>
        <dbReference type="SAM" id="Phobius"/>
    </source>
</evidence>
<dbReference type="Pfam" id="PF03412">
    <property type="entry name" value="Peptidase_C39"/>
    <property type="match status" value="1"/>
</dbReference>
<dbReference type="InterPro" id="IPR039421">
    <property type="entry name" value="Type_1_exporter"/>
</dbReference>
<keyword evidence="15" id="KW-1185">Reference proteome</keyword>
<dbReference type="CDD" id="cd18779">
    <property type="entry name" value="ABC_6TM_T1SS_like"/>
    <property type="match status" value="1"/>
</dbReference>
<dbReference type="PROSITE" id="PS50990">
    <property type="entry name" value="PEPTIDASE_C39"/>
    <property type="match status" value="1"/>
</dbReference>
<dbReference type="InterPro" id="IPR003593">
    <property type="entry name" value="AAA+_ATPase"/>
</dbReference>
<evidence type="ECO:0000259" key="11">
    <source>
        <dbReference type="PROSITE" id="PS50893"/>
    </source>
</evidence>
<keyword evidence="6" id="KW-0645">Protease</keyword>
<keyword evidence="2" id="KW-0813">Transport</keyword>
<dbReference type="GO" id="GO:0005524">
    <property type="term" value="F:ATP binding"/>
    <property type="evidence" value="ECO:0007669"/>
    <property type="project" value="UniProtKB-KW"/>
</dbReference>
<dbReference type="SUPFAM" id="SSF90123">
    <property type="entry name" value="ABC transporter transmembrane region"/>
    <property type="match status" value="1"/>
</dbReference>
<feature type="transmembrane region" description="Helical" evidence="10">
    <location>
        <begin position="306"/>
        <end position="327"/>
    </location>
</feature>
<evidence type="ECO:0000256" key="1">
    <source>
        <dbReference type="ARBA" id="ARBA00004651"/>
    </source>
</evidence>